<evidence type="ECO:0000313" key="2">
    <source>
        <dbReference type="Proteomes" id="UP000269076"/>
    </source>
</evidence>
<evidence type="ECO:0000313" key="1">
    <source>
        <dbReference type="EMBL" id="AZA63004.1"/>
    </source>
</evidence>
<protein>
    <submittedName>
        <fullName evidence="1">Uncharacterized protein</fullName>
    </submittedName>
</protein>
<reference evidence="1 2" key="1">
    <citation type="submission" date="2018-11" db="EMBL/GenBank/DDBJ databases">
        <title>Proposal to divide the Flavobacteriaceae and reorganize its genera based on Amino Acid Identity values calculated from whole genome sequences.</title>
        <authorList>
            <person name="Nicholson A.C."/>
            <person name="Gulvik C.A."/>
            <person name="Whitney A.M."/>
            <person name="Humrighouse B.W."/>
            <person name="Bell M."/>
            <person name="Holmes B."/>
            <person name="Steigerwalt A."/>
            <person name="Villarma A."/>
            <person name="Sheth M."/>
            <person name="Batra D."/>
            <person name="Pryor J."/>
            <person name="Bernardet J.-F."/>
            <person name="Hugo C."/>
            <person name="Kampfer P."/>
            <person name="Newman J."/>
            <person name="Mcquiston J.R."/>
        </authorList>
    </citation>
    <scope>NUCLEOTIDE SEQUENCE [LARGE SCALE GENOMIC DNA]</scope>
    <source>
        <strain evidence="1 2">G0211</strain>
    </source>
</reference>
<proteinExistence type="predicted"/>
<dbReference type="EMBL" id="CP033928">
    <property type="protein sequence ID" value="AZA63004.1"/>
    <property type="molecule type" value="Genomic_DNA"/>
</dbReference>
<dbReference type="RefSeq" id="WP_123887348.1">
    <property type="nucleotide sequence ID" value="NZ_CP033928.1"/>
</dbReference>
<organism evidence="1 2">
    <name type="scientific">Chryseobacterium indoltheticum</name>
    <dbReference type="NCBI Taxonomy" id="254"/>
    <lineage>
        <taxon>Bacteria</taxon>
        <taxon>Pseudomonadati</taxon>
        <taxon>Bacteroidota</taxon>
        <taxon>Flavobacteriia</taxon>
        <taxon>Flavobacteriales</taxon>
        <taxon>Weeksellaceae</taxon>
        <taxon>Chryseobacterium group</taxon>
        <taxon>Chryseobacterium</taxon>
    </lineage>
</organism>
<dbReference type="Proteomes" id="UP000269076">
    <property type="component" value="Chromosome"/>
</dbReference>
<dbReference type="AlphaFoldDB" id="A0A3G6N5F8"/>
<accession>A0A3G6N5F8</accession>
<gene>
    <name evidence="1" type="ORF">EG340_19130</name>
</gene>
<name>A0A3G6N5F8_9FLAO</name>
<sequence>MTDLETILSWFQTGDMPTQKEFQQTFSSFRHTNTKIPITEVDGLEASLNNKVNVGDIIDGGGEKSIPLTGTTPESPASGLITVQNEGGRIEFGKNGVSNSHFLATEYVNSDQVFFMTNIEEGINTSVSTEDFNTMNELKITKTFTRLSAMSAGVGTVELDIKPKSFKVTTSDATGGGSNKITEITQNGIRTEALTNAQGDPSFNRKLVQKNTGEIGYLEVGIKETGQINSEDFIMSGGSSANGVINFEHQEGSDYVTIWFRLSATIKDENIYIPLPFGIGISNLRRFANFGFNDQFINISSQEQVIILSKLNFAGDLSVYINECIVFPYGYEGAQD</sequence>